<dbReference type="AlphaFoldDB" id="A0A432WJ31"/>
<proteinExistence type="predicted"/>
<evidence type="ECO:0000256" key="6">
    <source>
        <dbReference type="SAM" id="Phobius"/>
    </source>
</evidence>
<evidence type="ECO:0000256" key="4">
    <source>
        <dbReference type="ARBA" id="ARBA00023125"/>
    </source>
</evidence>
<dbReference type="InterPro" id="IPR010982">
    <property type="entry name" value="Lambda_DNA-bd_dom_sf"/>
</dbReference>
<protein>
    <submittedName>
        <fullName evidence="8">XRE family transcriptional regulator</fullName>
    </submittedName>
</protein>
<dbReference type="SMART" id="SM00530">
    <property type="entry name" value="HTH_XRE"/>
    <property type="match status" value="1"/>
</dbReference>
<dbReference type="PANTHER" id="PTHR46797">
    <property type="entry name" value="HTH-TYPE TRANSCRIPTIONAL REGULATOR"/>
    <property type="match status" value="1"/>
</dbReference>
<feature type="transmembrane region" description="Helical" evidence="6">
    <location>
        <begin position="125"/>
        <end position="143"/>
    </location>
</feature>
<dbReference type="PROSITE" id="PS50943">
    <property type="entry name" value="HTH_CROC1"/>
    <property type="match status" value="1"/>
</dbReference>
<dbReference type="Pfam" id="PF09685">
    <property type="entry name" value="MamF_MmsF"/>
    <property type="match status" value="1"/>
</dbReference>
<dbReference type="InterPro" id="IPR001387">
    <property type="entry name" value="Cro/C1-type_HTH"/>
</dbReference>
<accession>A0A432WJ31</accession>
<feature type="domain" description="HTH cro/C1-type" evidence="7">
    <location>
        <begin position="10"/>
        <end position="64"/>
    </location>
</feature>
<dbReference type="Proteomes" id="UP000287823">
    <property type="component" value="Unassembled WGS sequence"/>
</dbReference>
<gene>
    <name evidence="8" type="ORF">CWE14_05075</name>
</gene>
<dbReference type="Pfam" id="PF01381">
    <property type="entry name" value="HTH_3"/>
    <property type="match status" value="1"/>
</dbReference>
<keyword evidence="5 6" id="KW-0472">Membrane</keyword>
<dbReference type="SUPFAM" id="SSF47413">
    <property type="entry name" value="lambda repressor-like DNA-binding domains"/>
    <property type="match status" value="1"/>
</dbReference>
<dbReference type="GO" id="GO:0003677">
    <property type="term" value="F:DNA binding"/>
    <property type="evidence" value="ECO:0007669"/>
    <property type="project" value="UniProtKB-KW"/>
</dbReference>
<evidence type="ECO:0000259" key="7">
    <source>
        <dbReference type="PROSITE" id="PS50943"/>
    </source>
</evidence>
<keyword evidence="9" id="KW-1185">Reference proteome</keyword>
<dbReference type="Gene3D" id="1.10.260.40">
    <property type="entry name" value="lambda repressor-like DNA-binding domains"/>
    <property type="match status" value="1"/>
</dbReference>
<dbReference type="GO" id="GO:0003700">
    <property type="term" value="F:DNA-binding transcription factor activity"/>
    <property type="evidence" value="ECO:0007669"/>
    <property type="project" value="TreeGrafter"/>
</dbReference>
<organism evidence="8 9">
    <name type="scientific">Aliidiomarina soli</name>
    <dbReference type="NCBI Taxonomy" id="1928574"/>
    <lineage>
        <taxon>Bacteria</taxon>
        <taxon>Pseudomonadati</taxon>
        <taxon>Pseudomonadota</taxon>
        <taxon>Gammaproteobacteria</taxon>
        <taxon>Alteromonadales</taxon>
        <taxon>Idiomarinaceae</taxon>
        <taxon>Aliidiomarina</taxon>
    </lineage>
</organism>
<evidence type="ECO:0000256" key="5">
    <source>
        <dbReference type="ARBA" id="ARBA00023136"/>
    </source>
</evidence>
<comment type="subcellular location">
    <subcellularLocation>
        <location evidence="1">Membrane</location>
        <topology evidence="1">Multi-pass membrane protein</topology>
    </subcellularLocation>
</comment>
<dbReference type="EMBL" id="PIPO01000002">
    <property type="protein sequence ID" value="RUO33836.1"/>
    <property type="molecule type" value="Genomic_DNA"/>
</dbReference>
<keyword evidence="3 6" id="KW-1133">Transmembrane helix</keyword>
<feature type="transmembrane region" description="Helical" evidence="6">
    <location>
        <begin position="150"/>
        <end position="172"/>
    </location>
</feature>
<dbReference type="InterPro" id="IPR050807">
    <property type="entry name" value="TransReg_Diox_bact_type"/>
</dbReference>
<sequence length="188" mass="21243">MNHSHIAKRLIYQRKLKGLSQEQLADRTNVTVRTIQRIEKGQVTPHLRTVKLLAAVLDIEVDDLLQLTTPNASIAQTPELKWLLLLHVSPFAGFVPLLNIIAPLLLWTYKRGDNPVYDTHGRAVVNFQITSTLLFILSLAALVTVRGYGFLFFMSVIPIVVTIMLINIIAVIQKQKFYYPAIPFLRSG</sequence>
<evidence type="ECO:0000313" key="9">
    <source>
        <dbReference type="Proteomes" id="UP000287823"/>
    </source>
</evidence>
<dbReference type="CDD" id="cd00093">
    <property type="entry name" value="HTH_XRE"/>
    <property type="match status" value="1"/>
</dbReference>
<reference evidence="8 9" key="1">
    <citation type="journal article" date="2011" name="Front. Microbiol.">
        <title>Genomic signatures of strain selection and enhancement in Bacillus atrophaeus var. globigii, a historical biowarfare simulant.</title>
        <authorList>
            <person name="Gibbons H.S."/>
            <person name="Broomall S.M."/>
            <person name="McNew L.A."/>
            <person name="Daligault H."/>
            <person name="Chapman C."/>
            <person name="Bruce D."/>
            <person name="Karavis M."/>
            <person name="Krepps M."/>
            <person name="McGregor P.A."/>
            <person name="Hong C."/>
            <person name="Park K.H."/>
            <person name="Akmal A."/>
            <person name="Feldman A."/>
            <person name="Lin J.S."/>
            <person name="Chang W.E."/>
            <person name="Higgs B.W."/>
            <person name="Demirev P."/>
            <person name="Lindquist J."/>
            <person name="Liem A."/>
            <person name="Fochler E."/>
            <person name="Read T.D."/>
            <person name="Tapia R."/>
            <person name="Johnson S."/>
            <person name="Bishop-Lilly K.A."/>
            <person name="Detter C."/>
            <person name="Han C."/>
            <person name="Sozhamannan S."/>
            <person name="Rosenzweig C.N."/>
            <person name="Skowronski E.W."/>
        </authorList>
    </citation>
    <scope>NUCLEOTIDE SEQUENCE [LARGE SCALE GENOMIC DNA]</scope>
    <source>
        <strain evidence="8 9">Y4G10-17</strain>
    </source>
</reference>
<comment type="caution">
    <text evidence="8">The sequence shown here is derived from an EMBL/GenBank/DDBJ whole genome shotgun (WGS) entry which is preliminary data.</text>
</comment>
<dbReference type="RefSeq" id="WP_126798404.1">
    <property type="nucleotide sequence ID" value="NZ_PIPO01000002.1"/>
</dbReference>
<dbReference type="GO" id="GO:0005829">
    <property type="term" value="C:cytosol"/>
    <property type="evidence" value="ECO:0007669"/>
    <property type="project" value="TreeGrafter"/>
</dbReference>
<feature type="transmembrane region" description="Helical" evidence="6">
    <location>
        <begin position="82"/>
        <end position="105"/>
    </location>
</feature>
<evidence type="ECO:0000256" key="3">
    <source>
        <dbReference type="ARBA" id="ARBA00022989"/>
    </source>
</evidence>
<evidence type="ECO:0000256" key="2">
    <source>
        <dbReference type="ARBA" id="ARBA00022692"/>
    </source>
</evidence>
<evidence type="ECO:0000256" key="1">
    <source>
        <dbReference type="ARBA" id="ARBA00004141"/>
    </source>
</evidence>
<dbReference type="InterPro" id="IPR019109">
    <property type="entry name" value="MamF_MmsF"/>
</dbReference>
<evidence type="ECO:0000313" key="8">
    <source>
        <dbReference type="EMBL" id="RUO33836.1"/>
    </source>
</evidence>
<name>A0A432WJ31_9GAMM</name>
<dbReference type="PANTHER" id="PTHR46797:SF1">
    <property type="entry name" value="METHYLPHOSPHONATE SYNTHASE"/>
    <property type="match status" value="1"/>
</dbReference>
<keyword evidence="4" id="KW-0238">DNA-binding</keyword>
<keyword evidence="2 6" id="KW-0812">Transmembrane</keyword>